<feature type="compositionally biased region" description="Polar residues" evidence="1">
    <location>
        <begin position="20"/>
        <end position="32"/>
    </location>
</feature>
<protein>
    <submittedName>
        <fullName evidence="2">Uncharacterized protein</fullName>
    </submittedName>
</protein>
<dbReference type="EMBL" id="JASPKY010000015">
    <property type="protein sequence ID" value="KAK9753125.1"/>
    <property type="molecule type" value="Genomic_DNA"/>
</dbReference>
<evidence type="ECO:0000256" key="1">
    <source>
        <dbReference type="SAM" id="MobiDB-lite"/>
    </source>
</evidence>
<feature type="compositionally biased region" description="Basic and acidic residues" evidence="1">
    <location>
        <begin position="213"/>
        <end position="222"/>
    </location>
</feature>
<feature type="region of interest" description="Disordered" evidence="1">
    <location>
        <begin position="1"/>
        <end position="104"/>
    </location>
</feature>
<gene>
    <name evidence="2" type="ORF">QE152_g3638</name>
</gene>
<evidence type="ECO:0000313" key="2">
    <source>
        <dbReference type="EMBL" id="KAK9753125.1"/>
    </source>
</evidence>
<name>A0AAW1N359_POPJA</name>
<feature type="region of interest" description="Disordered" evidence="1">
    <location>
        <begin position="657"/>
        <end position="685"/>
    </location>
</feature>
<feature type="compositionally biased region" description="Low complexity" evidence="1">
    <location>
        <begin position="78"/>
        <end position="93"/>
    </location>
</feature>
<dbReference type="AlphaFoldDB" id="A0AAW1N359"/>
<sequence>MPRVKSHDLSQDEGHASAAQGDQQPAEPTTSPLGAGDQQPAEPTTSPLGAGLPLLARLRLLKEKQDHEEQRNAPVTNTVTSPAVLSPSPSSVKSPPPTQEEPEVIGAGLPLLQRLLLLKAKEEKAANLPCSQPTSPTALVQTTTTTRASFSGPPSKGLAVAKTLLGVGQTKPKMTFRDRLKMHKESSSSANNSVSAKDVSAKEEEQELVPSKESVESNDKTEPPWSKLKKAAIVRDTAEIVATPVASDDSAIKPKPTLTLSRKTKIYRSIDDLSPEYGGLPFVKKLKILNERQKLEELEYVMKTRSFSLDIPDTQPSIDTESLTRSQSEGSTMHQDKNLLTANLVPSSLNSSSESNETPERRNLKSILKKLTEDPNVPTLLPNRVDSTEFRKLMRAPTIEGYASPPNSANITTAGGAGNLFSFPLNSPPPQQPTVENGVGEHKQSQQRTGSKETEDVELSKRQELEKCGLHQIISAKANHQMKFIKSSLEDDQQYFGDILIAIKQVMSSHMQEVQEKFHARFERLEDEIRKRDDIINQLRLHISELERAAEESLTDSVETIVPFREQLSWEERNRRESQELKDLPQQTLSTIPRTTIMGGEEPQRIPGAQRFTAANAPAATSLAAAFSRERFCDEPEFENSSSNWEIELLAAQIREKRSSSLDPNASRPIQRKFARTGSMEQKRE</sequence>
<proteinExistence type="predicted"/>
<reference evidence="2 3" key="1">
    <citation type="journal article" date="2024" name="BMC Genomics">
        <title>De novo assembly and annotation of Popillia japonica's genome with initial clues to its potential as an invasive pest.</title>
        <authorList>
            <person name="Cucini C."/>
            <person name="Boschi S."/>
            <person name="Funari R."/>
            <person name="Cardaioli E."/>
            <person name="Iannotti N."/>
            <person name="Marturano G."/>
            <person name="Paoli F."/>
            <person name="Bruttini M."/>
            <person name="Carapelli A."/>
            <person name="Frati F."/>
            <person name="Nardi F."/>
        </authorList>
    </citation>
    <scope>NUCLEOTIDE SEQUENCE [LARGE SCALE GENOMIC DNA]</scope>
    <source>
        <strain evidence="2">DMR45628</strain>
    </source>
</reference>
<evidence type="ECO:0000313" key="3">
    <source>
        <dbReference type="Proteomes" id="UP001458880"/>
    </source>
</evidence>
<organism evidence="2 3">
    <name type="scientific">Popillia japonica</name>
    <name type="common">Japanese beetle</name>
    <dbReference type="NCBI Taxonomy" id="7064"/>
    <lineage>
        <taxon>Eukaryota</taxon>
        <taxon>Metazoa</taxon>
        <taxon>Ecdysozoa</taxon>
        <taxon>Arthropoda</taxon>
        <taxon>Hexapoda</taxon>
        <taxon>Insecta</taxon>
        <taxon>Pterygota</taxon>
        <taxon>Neoptera</taxon>
        <taxon>Endopterygota</taxon>
        <taxon>Coleoptera</taxon>
        <taxon>Polyphaga</taxon>
        <taxon>Scarabaeiformia</taxon>
        <taxon>Scarabaeidae</taxon>
        <taxon>Rutelinae</taxon>
        <taxon>Popillia</taxon>
    </lineage>
</organism>
<feature type="compositionally biased region" description="Low complexity" evidence="1">
    <location>
        <begin position="187"/>
        <end position="198"/>
    </location>
</feature>
<feature type="region of interest" description="Disordered" evidence="1">
    <location>
        <begin position="424"/>
        <end position="459"/>
    </location>
</feature>
<feature type="region of interest" description="Disordered" evidence="1">
    <location>
        <begin position="312"/>
        <end position="334"/>
    </location>
</feature>
<feature type="compositionally biased region" description="Basic and acidic residues" evidence="1">
    <location>
        <begin position="60"/>
        <end position="71"/>
    </location>
</feature>
<feature type="compositionally biased region" description="Basic and acidic residues" evidence="1">
    <location>
        <begin position="439"/>
        <end position="459"/>
    </location>
</feature>
<feature type="compositionally biased region" description="Low complexity" evidence="1">
    <location>
        <begin position="47"/>
        <end position="58"/>
    </location>
</feature>
<accession>A0AAW1N359</accession>
<comment type="caution">
    <text evidence="2">The sequence shown here is derived from an EMBL/GenBank/DDBJ whole genome shotgun (WGS) entry which is preliminary data.</text>
</comment>
<keyword evidence="3" id="KW-1185">Reference proteome</keyword>
<dbReference type="Proteomes" id="UP001458880">
    <property type="component" value="Unassembled WGS sequence"/>
</dbReference>
<feature type="region of interest" description="Disordered" evidence="1">
    <location>
        <begin position="181"/>
        <end position="224"/>
    </location>
</feature>
<feature type="compositionally biased region" description="Basic and acidic residues" evidence="1">
    <location>
        <begin position="1"/>
        <end position="15"/>
    </location>
</feature>
<feature type="compositionally biased region" description="Polar residues" evidence="1">
    <location>
        <begin position="314"/>
        <end position="334"/>
    </location>
</feature>